<dbReference type="AlphaFoldDB" id="A0AAV3QA58"/>
<organism evidence="1 2">
    <name type="scientific">Lithospermum erythrorhizon</name>
    <name type="common">Purple gromwell</name>
    <name type="synonym">Lithospermum officinale var. erythrorhizon</name>
    <dbReference type="NCBI Taxonomy" id="34254"/>
    <lineage>
        <taxon>Eukaryota</taxon>
        <taxon>Viridiplantae</taxon>
        <taxon>Streptophyta</taxon>
        <taxon>Embryophyta</taxon>
        <taxon>Tracheophyta</taxon>
        <taxon>Spermatophyta</taxon>
        <taxon>Magnoliopsida</taxon>
        <taxon>eudicotyledons</taxon>
        <taxon>Gunneridae</taxon>
        <taxon>Pentapetalae</taxon>
        <taxon>asterids</taxon>
        <taxon>lamiids</taxon>
        <taxon>Boraginales</taxon>
        <taxon>Boraginaceae</taxon>
        <taxon>Boraginoideae</taxon>
        <taxon>Lithospermeae</taxon>
        <taxon>Lithospermum</taxon>
    </lineage>
</organism>
<reference evidence="1 2" key="1">
    <citation type="submission" date="2024-01" db="EMBL/GenBank/DDBJ databases">
        <title>The complete chloroplast genome sequence of Lithospermum erythrorhizon: insights into the phylogenetic relationship among Boraginaceae species and the maternal lineages of purple gromwells.</title>
        <authorList>
            <person name="Okada T."/>
            <person name="Watanabe K."/>
        </authorList>
    </citation>
    <scope>NUCLEOTIDE SEQUENCE [LARGE SCALE GENOMIC DNA]</scope>
</reference>
<name>A0AAV3QA58_LITER</name>
<evidence type="ECO:0000313" key="1">
    <source>
        <dbReference type="EMBL" id="GAA0159348.1"/>
    </source>
</evidence>
<comment type="caution">
    <text evidence="1">The sequence shown here is derived from an EMBL/GenBank/DDBJ whole genome shotgun (WGS) entry which is preliminary data.</text>
</comment>
<keyword evidence="2" id="KW-1185">Reference proteome</keyword>
<dbReference type="EMBL" id="BAABME010020093">
    <property type="protein sequence ID" value="GAA0159348.1"/>
    <property type="molecule type" value="Genomic_DNA"/>
</dbReference>
<protein>
    <submittedName>
        <fullName evidence="1">Uncharacterized protein</fullName>
    </submittedName>
</protein>
<evidence type="ECO:0000313" key="2">
    <source>
        <dbReference type="Proteomes" id="UP001454036"/>
    </source>
</evidence>
<sequence length="239" mass="27725">MNPRSVYLSRRSFQNPPLYKKNGLLLKLTPLCFQRDKHPLHISGLDSLHEEGADLAPKVKTGRGEKRALQLQVAELTKENERLKVVATLAVKEKKEATAQVLAEIKKHDLLQARFTRLEGKHFDLTHKMERLQLVQRAIFEYQRFAEFRLEAGKEAIYCLCLFTKTYRDVNPPIVANYEDFIQDYPKEWFASLDISIPLSPLAKEEEDEEEEAEDPFSSRQCPHLLVFSDFLPCNFVFS</sequence>
<gene>
    <name evidence="1" type="ORF">LIER_38851</name>
</gene>
<proteinExistence type="predicted"/>
<dbReference type="Proteomes" id="UP001454036">
    <property type="component" value="Unassembled WGS sequence"/>
</dbReference>
<accession>A0AAV3QA58</accession>